<evidence type="ECO:0000313" key="2">
    <source>
        <dbReference type="EMBL" id="OBR08350.1"/>
    </source>
</evidence>
<sequence length="843" mass="95036">MDRQTHFGSTTGHVAFPGAHVETGGTLNVTVSDTRPTPTTARPNFVFPFEQNKDFIDRPDVVARLDALLPPVAEYQSAALWGLGGSGKTQIALEFAYSRFHQTNCAVYWVHADNEATFTQDYEALARKAGLDKKGKELLHAVRGWIEAQPRWLLVVDNADDISIFGVGSDTASASDNRTSTQETCLYDFIPRGPVGTVLWTTRDERLVGSLVGVRQGLQVGRMTAGEATVLFESTRGNDILDDEKDSVSELLTKLDYLPLAVSQAAAYIRRLSVPVAQYLSRLEEVKKRWKILQKSEHDRHRRPAVPNSILQTWSISMEHLKKKDHTAYNLLLTLAYIHNQNIPESFIHAAARSCRAHIGQNTRTSSSSTESDDESDDEDDAVATAVARLREFSFLSARKPQEVGQTYEMHGLVQDAARYTLSQKARREEAAWFSKTALLLVSDLFPSNPKETWEATELWLPHALLSSEWAEVCKANAHKEIAYLLTSVSGYLSIRGRHSELQPIFRKVYLLLRTRVGVTDKTTLQFMHALAVVYSTQQRYDDAERIAFEAVELYQQAFGKRHHETLTAMTRLAEMLRLHNKSNDAEKILMEVLKPKTPLQSLGEINLDKIQVQALNELAAIYHEQGKYNVAEQIQIKLLKFQEDSLGKKDLETMDTMARLAKTYSAQGRYPEAEKIMAEVLELEIEVNGKRRLRTTFAMAHLAETYNVQGKHQDAEHLLVEALRLQEYVVGKKNDSNIWLRRELAEAYTAQGKHSDAEHHLVEALKLRENAPGKEDPDNILLRWELAKAYTAQGKHSDAEHHMVEALKLDEDLFGKAQTIVDLARAHLAQETVDGGGENRQR</sequence>
<dbReference type="RefSeq" id="XP_018156868.1">
    <property type="nucleotide sequence ID" value="XM_018302090.1"/>
</dbReference>
<dbReference type="PANTHER" id="PTHR46082:SF6">
    <property type="entry name" value="AAA+ ATPASE DOMAIN-CONTAINING PROTEIN-RELATED"/>
    <property type="match status" value="1"/>
</dbReference>
<dbReference type="EMBL" id="LTAN01000005">
    <property type="protein sequence ID" value="OBR08350.1"/>
    <property type="molecule type" value="Genomic_DNA"/>
</dbReference>
<dbReference type="Pfam" id="PF13424">
    <property type="entry name" value="TPR_12"/>
    <property type="match status" value="3"/>
</dbReference>
<dbReference type="Pfam" id="PF13374">
    <property type="entry name" value="TPR_10"/>
    <property type="match status" value="1"/>
</dbReference>
<proteinExistence type="predicted"/>
<dbReference type="Gene3D" id="3.40.50.300">
    <property type="entry name" value="P-loop containing nucleotide triphosphate hydrolases"/>
    <property type="match status" value="1"/>
</dbReference>
<comment type="caution">
    <text evidence="2">The sequence shown here is derived from an EMBL/GenBank/DDBJ whole genome shotgun (WGS) entry which is preliminary data.</text>
</comment>
<reference evidence="3" key="1">
    <citation type="journal article" date="2017" name="BMC Genomics">
        <title>Gapless genome assembly of Colletotrichum higginsianum reveals chromosome structure and association of transposable elements with secondary metabolite gene clusters.</title>
        <authorList>
            <person name="Dallery J.-F."/>
            <person name="Lapalu N."/>
            <person name="Zampounis A."/>
            <person name="Pigne S."/>
            <person name="Luyten I."/>
            <person name="Amselem J."/>
            <person name="Wittenberg A.H.J."/>
            <person name="Zhou S."/>
            <person name="de Queiroz M.V."/>
            <person name="Robin G.P."/>
            <person name="Auger A."/>
            <person name="Hainaut M."/>
            <person name="Henrissat B."/>
            <person name="Kim K.-T."/>
            <person name="Lee Y.-H."/>
            <person name="Lespinet O."/>
            <person name="Schwartz D.C."/>
            <person name="Thon M.R."/>
            <person name="O'Connell R.J."/>
        </authorList>
    </citation>
    <scope>NUCLEOTIDE SEQUENCE [LARGE SCALE GENOMIC DNA]</scope>
    <source>
        <strain evidence="3">IMI 349063</strain>
    </source>
</reference>
<feature type="region of interest" description="Disordered" evidence="1">
    <location>
        <begin position="360"/>
        <end position="381"/>
    </location>
</feature>
<protein>
    <submittedName>
        <fullName evidence="2">Kinesin light chain</fullName>
    </submittedName>
</protein>
<dbReference type="AlphaFoldDB" id="A0A1B7Y8P2"/>
<dbReference type="GeneID" id="28866197"/>
<dbReference type="InterPro" id="IPR053137">
    <property type="entry name" value="NLR-like"/>
</dbReference>
<evidence type="ECO:0000313" key="3">
    <source>
        <dbReference type="Proteomes" id="UP000092177"/>
    </source>
</evidence>
<dbReference type="SUPFAM" id="SSF48452">
    <property type="entry name" value="TPR-like"/>
    <property type="match status" value="2"/>
</dbReference>
<dbReference type="SUPFAM" id="SSF52540">
    <property type="entry name" value="P-loop containing nucleoside triphosphate hydrolases"/>
    <property type="match status" value="1"/>
</dbReference>
<gene>
    <name evidence="2" type="ORF">CH63R_07115</name>
</gene>
<dbReference type="OrthoDB" id="4851360at2759"/>
<dbReference type="PANTHER" id="PTHR46082">
    <property type="entry name" value="ATP/GTP-BINDING PROTEIN-RELATED"/>
    <property type="match status" value="1"/>
</dbReference>
<feature type="compositionally biased region" description="Acidic residues" evidence="1">
    <location>
        <begin position="371"/>
        <end position="381"/>
    </location>
</feature>
<dbReference type="InterPro" id="IPR027417">
    <property type="entry name" value="P-loop_NTPase"/>
</dbReference>
<dbReference type="KEGG" id="chig:CH63R_07115"/>
<keyword evidence="3" id="KW-1185">Reference proteome</keyword>
<dbReference type="VEuPathDB" id="FungiDB:CH63R_07115"/>
<dbReference type="InterPro" id="IPR011990">
    <property type="entry name" value="TPR-like_helical_dom_sf"/>
</dbReference>
<name>A0A1B7Y8P2_COLHI</name>
<dbReference type="Gene3D" id="1.25.40.10">
    <property type="entry name" value="Tetratricopeptide repeat domain"/>
    <property type="match status" value="2"/>
</dbReference>
<evidence type="ECO:0000256" key="1">
    <source>
        <dbReference type="SAM" id="MobiDB-lite"/>
    </source>
</evidence>
<organism evidence="2 3">
    <name type="scientific">Colletotrichum higginsianum (strain IMI 349063)</name>
    <name type="common">Crucifer anthracnose fungus</name>
    <dbReference type="NCBI Taxonomy" id="759273"/>
    <lineage>
        <taxon>Eukaryota</taxon>
        <taxon>Fungi</taxon>
        <taxon>Dikarya</taxon>
        <taxon>Ascomycota</taxon>
        <taxon>Pezizomycotina</taxon>
        <taxon>Sordariomycetes</taxon>
        <taxon>Hypocreomycetidae</taxon>
        <taxon>Glomerellales</taxon>
        <taxon>Glomerellaceae</taxon>
        <taxon>Colletotrichum</taxon>
        <taxon>Colletotrichum destructivum species complex</taxon>
    </lineage>
</organism>
<dbReference type="Proteomes" id="UP000092177">
    <property type="component" value="Chromosome 5"/>
</dbReference>
<accession>A0A1B7Y8P2</accession>
<dbReference type="InterPro" id="IPR019734">
    <property type="entry name" value="TPR_rpt"/>
</dbReference>
<dbReference type="SMART" id="SM00028">
    <property type="entry name" value="TPR"/>
    <property type="match status" value="6"/>
</dbReference>